<dbReference type="Pfam" id="PF01300">
    <property type="entry name" value="Sua5_yciO_yrdC"/>
    <property type="match status" value="1"/>
</dbReference>
<keyword evidence="3" id="KW-1185">Reference proteome</keyword>
<dbReference type="EMBL" id="JH600070">
    <property type="protein sequence ID" value="EIJ43213.1"/>
    <property type="molecule type" value="Genomic_DNA"/>
</dbReference>
<accession>I3CHX0</accession>
<name>I3CHX0_9GAMM</name>
<dbReference type="PROSITE" id="PS51163">
    <property type="entry name" value="YRDC"/>
    <property type="match status" value="1"/>
</dbReference>
<evidence type="ECO:0000259" key="1">
    <source>
        <dbReference type="PROSITE" id="PS51163"/>
    </source>
</evidence>
<evidence type="ECO:0000313" key="2">
    <source>
        <dbReference type="EMBL" id="EIJ43213.1"/>
    </source>
</evidence>
<dbReference type="InterPro" id="IPR006070">
    <property type="entry name" value="Sua5-like_dom"/>
</dbReference>
<dbReference type="HOGENOM" id="CLU_031397_3_0_6"/>
<dbReference type="InterPro" id="IPR017945">
    <property type="entry name" value="DHBP_synth_RibB-like_a/b_dom"/>
</dbReference>
<dbReference type="STRING" id="395493.BegalDRAFT_2360"/>
<gene>
    <name evidence="2" type="ORF">BegalDRAFT_2360</name>
</gene>
<dbReference type="PANTHER" id="PTHR42828">
    <property type="entry name" value="DHBP SYNTHASE RIBB-LIKE ALPHA/BETA DOMAIN-CONTAINING PROTEIN"/>
    <property type="match status" value="1"/>
</dbReference>
<dbReference type="OrthoDB" id="9781656at2"/>
<dbReference type="InterPro" id="IPR052532">
    <property type="entry name" value="SUA5_domain"/>
</dbReference>
<dbReference type="Gene3D" id="3.90.870.10">
    <property type="entry name" value="DHBP synthase"/>
    <property type="match status" value="1"/>
</dbReference>
<dbReference type="NCBIfam" id="TIGR00057">
    <property type="entry name" value="L-threonylcarbamoyladenylate synthase"/>
    <property type="match status" value="1"/>
</dbReference>
<dbReference type="GO" id="GO:0003725">
    <property type="term" value="F:double-stranded RNA binding"/>
    <property type="evidence" value="ECO:0007669"/>
    <property type="project" value="InterPro"/>
</dbReference>
<dbReference type="RefSeq" id="WP_002690202.1">
    <property type="nucleotide sequence ID" value="NZ_JH600070.1"/>
</dbReference>
<organism evidence="2 3">
    <name type="scientific">Beggiatoa alba B18LD</name>
    <dbReference type="NCBI Taxonomy" id="395493"/>
    <lineage>
        <taxon>Bacteria</taxon>
        <taxon>Pseudomonadati</taxon>
        <taxon>Pseudomonadota</taxon>
        <taxon>Gammaproteobacteria</taxon>
        <taxon>Thiotrichales</taxon>
        <taxon>Thiotrichaceae</taxon>
        <taxon>Beggiatoa</taxon>
    </lineage>
</organism>
<dbReference type="eggNOG" id="COG0009">
    <property type="taxonomic scope" value="Bacteria"/>
</dbReference>
<proteinExistence type="predicted"/>
<dbReference type="Proteomes" id="UP000005744">
    <property type="component" value="Unassembled WGS sequence"/>
</dbReference>
<evidence type="ECO:0000313" key="3">
    <source>
        <dbReference type="Proteomes" id="UP000005744"/>
    </source>
</evidence>
<protein>
    <submittedName>
        <fullName evidence="2">Sua5/YciO/YrdC/YwlC family protein</fullName>
    </submittedName>
</protein>
<dbReference type="PANTHER" id="PTHR42828:SF3">
    <property type="entry name" value="THREONYLCARBAMOYL-AMP SYNTHASE"/>
    <property type="match status" value="1"/>
</dbReference>
<dbReference type="SUPFAM" id="SSF55821">
    <property type="entry name" value="YrdC/RibB"/>
    <property type="match status" value="1"/>
</dbReference>
<dbReference type="AlphaFoldDB" id="I3CHX0"/>
<feature type="domain" description="YrdC-like" evidence="1">
    <location>
        <begin position="14"/>
        <end position="200"/>
    </location>
</feature>
<reference evidence="2 3" key="1">
    <citation type="submission" date="2011-11" db="EMBL/GenBank/DDBJ databases">
        <title>Improved High-Quality Draft sequence of Beggiatoa alba B18lD.</title>
        <authorList>
            <consortium name="US DOE Joint Genome Institute"/>
            <person name="Lucas S."/>
            <person name="Han J."/>
            <person name="Lapidus A."/>
            <person name="Cheng J.-F."/>
            <person name="Goodwin L."/>
            <person name="Pitluck S."/>
            <person name="Peters L."/>
            <person name="Mikhailova N."/>
            <person name="Held B."/>
            <person name="Detter J.C."/>
            <person name="Han C."/>
            <person name="Tapia R."/>
            <person name="Land M."/>
            <person name="Hauser L."/>
            <person name="Kyrpides N."/>
            <person name="Ivanova N."/>
            <person name="Pagani I."/>
            <person name="Samuel K."/>
            <person name="Teske A."/>
            <person name="Mueller J."/>
            <person name="Woyke T."/>
        </authorList>
    </citation>
    <scope>NUCLEOTIDE SEQUENCE [LARGE SCALE GENOMIC DNA]</scope>
    <source>
        <strain evidence="2 3">B18LD</strain>
    </source>
</reference>
<sequence length="216" mass="24058">MSLFLSIHPQNPQARLVSQVATVIRNGGVIVYPTDSCYALGCHIGDKDAMERIRRIRDADKDHNFTLVCRDLSEIATYAKVENSAFRLMKSLTPGAYTFLLKATHEVPRRLQHPKRKTIGLRVPDNKICLAILEALGEPIMSATLILPNAEMPETDPDEILQRLDKQVDLIVDGGNCGFEPTTIIDLIEDPPAILRRGKGSVAMFDTDDSIDNYSR</sequence>